<reference evidence="5" key="1">
    <citation type="submission" date="2018-06" db="EMBL/GenBank/DDBJ databases">
        <authorList>
            <person name="Zhirakovskaya E."/>
        </authorList>
    </citation>
    <scope>NUCLEOTIDE SEQUENCE</scope>
</reference>
<dbReference type="GO" id="GO:0006979">
    <property type="term" value="P:response to oxidative stress"/>
    <property type="evidence" value="ECO:0007669"/>
    <property type="project" value="TreeGrafter"/>
</dbReference>
<dbReference type="Pfam" id="PF17147">
    <property type="entry name" value="PFOR_II"/>
    <property type="match status" value="1"/>
</dbReference>
<dbReference type="PANTHER" id="PTHR32154:SF20">
    <property type="entry name" value="2-OXOGLUTARATE OXIDOREDUCTASE SUBUNIT KORA"/>
    <property type="match status" value="1"/>
</dbReference>
<dbReference type="SUPFAM" id="SSF53323">
    <property type="entry name" value="Pyruvate-ferredoxin oxidoreductase, PFOR, domain III"/>
    <property type="match status" value="1"/>
</dbReference>
<dbReference type="Gene3D" id="3.40.920.10">
    <property type="entry name" value="Pyruvate-ferredoxin oxidoreductase, PFOR, domain III"/>
    <property type="match status" value="1"/>
</dbReference>
<feature type="domain" description="Pyruvate:ferredoxin oxidoreductase core" evidence="4">
    <location>
        <begin position="489"/>
        <end position="580"/>
    </location>
</feature>
<name>A0A3B0UA98_9ZZZZ</name>
<proteinExistence type="predicted"/>
<gene>
    <name evidence="5" type="ORF">MNBD_ALPHA12-1872</name>
</gene>
<dbReference type="Pfam" id="PF01855">
    <property type="entry name" value="POR_N"/>
    <property type="match status" value="1"/>
</dbReference>
<dbReference type="InterPro" id="IPR002880">
    <property type="entry name" value="Pyrv_Fd/Flavodoxin_OxRdtase_N"/>
</dbReference>
<dbReference type="SUPFAM" id="SSF52922">
    <property type="entry name" value="TK C-terminal domain-like"/>
    <property type="match status" value="1"/>
</dbReference>
<dbReference type="InterPro" id="IPR029061">
    <property type="entry name" value="THDP-binding"/>
</dbReference>
<organism evidence="5">
    <name type="scientific">hydrothermal vent metagenome</name>
    <dbReference type="NCBI Taxonomy" id="652676"/>
    <lineage>
        <taxon>unclassified sequences</taxon>
        <taxon>metagenomes</taxon>
        <taxon>ecological metagenomes</taxon>
    </lineage>
</organism>
<evidence type="ECO:0000259" key="4">
    <source>
        <dbReference type="Pfam" id="PF17147"/>
    </source>
</evidence>
<dbReference type="AlphaFoldDB" id="A0A3B0UA98"/>
<feature type="domain" description="Pyruvate flavodoxin/ferredoxin oxidoreductase pyrimidine binding" evidence="3">
    <location>
        <begin position="227"/>
        <end position="443"/>
    </location>
</feature>
<protein>
    <submittedName>
        <fullName evidence="5">2-oxoglutarate/2-oxoacid ferredoxin oxidoreductase, gamma subunit / 2-oxoglutarate/2-oxoacid ferredoxin oxidoreductase, alpha subunit</fullName>
        <ecNumber evidence="5">1.2.7.-</ecNumber>
    </submittedName>
</protein>
<dbReference type="InterPro" id="IPR033412">
    <property type="entry name" value="PFOR_II"/>
</dbReference>
<dbReference type="Pfam" id="PF01558">
    <property type="entry name" value="POR"/>
    <property type="match status" value="1"/>
</dbReference>
<dbReference type="CDD" id="cd07034">
    <property type="entry name" value="TPP_PYR_PFOR_IOR-alpha_like"/>
    <property type="match status" value="1"/>
</dbReference>
<dbReference type="NCBIfam" id="TIGR03710">
    <property type="entry name" value="OAFO_sf"/>
    <property type="match status" value="1"/>
</dbReference>
<dbReference type="InterPro" id="IPR009014">
    <property type="entry name" value="Transketo_C/PFOR_II"/>
</dbReference>
<evidence type="ECO:0000259" key="2">
    <source>
        <dbReference type="Pfam" id="PF01558"/>
    </source>
</evidence>
<dbReference type="InterPro" id="IPR019752">
    <property type="entry name" value="Pyrv/ketoisovalerate_OxRed_cat"/>
</dbReference>
<dbReference type="InterPro" id="IPR002869">
    <property type="entry name" value="Pyrv_flavodox_OxRed_cen"/>
</dbReference>
<dbReference type="InterPro" id="IPR050722">
    <property type="entry name" value="Pyruvate:ferred/Flavod_OxRd"/>
</dbReference>
<sequence length="606" mass="64854">MTKDGNGTDIQIAICGSAGDGTIASGDIMKRAAALMGYKVIAFDIYPPEIRGFGKCISRIRISSEQTYSLKHKSDILISLNDAHAIPHVGEVRDFGAVIYEDSLIAPVAEGGHISGHIKPAQVPYAISIRQISEQATNSARSRNIVILGFIAGLYDLPADIFHKVIAAKFATKAQIVIDDNTKAFDAGFKVGKQTFKLDDVSVGALREGTNGADAVMMTGNGAVVRGFLEGGIQAYFGYPITPATSIMERLAVEMAPRGGRFLQTEDEIAAIAATIGAAYAGSRAATATSGPGLALMGEMLGLGVMAEIPVVVVVSQRGGPSTGLPTKTEQSDLNLALYGGSGDAKRIVLAPTNVEGCYRCAAMAFEIAQTYQSPVILLIDLYLSNRYETVIPSKENAFSPKERVKPEIEKGKAYKRFEFSENNISERALPGDAGLMHTITGLEHNEFGRPNDAIHMKMSTKRHKKLDGAVKYPGLTVCKRFGDTGKVDVGILGWGSTFGEILETMFEAQDEGIKCSAMKVVMLSPLPLEEIKAFFADCREILVPELNYEGQFAQLISGALGKPVTRFSRVTGSPMVIEEILDQVRRLAKTGSKGKSASKQAGAQK</sequence>
<dbReference type="GO" id="GO:0016903">
    <property type="term" value="F:oxidoreductase activity, acting on the aldehyde or oxo group of donors"/>
    <property type="evidence" value="ECO:0007669"/>
    <property type="project" value="InterPro"/>
</dbReference>
<dbReference type="Gene3D" id="3.40.50.920">
    <property type="match status" value="1"/>
</dbReference>
<evidence type="ECO:0000313" key="5">
    <source>
        <dbReference type="EMBL" id="VAW21469.1"/>
    </source>
</evidence>
<dbReference type="Gene3D" id="3.40.50.970">
    <property type="match status" value="1"/>
</dbReference>
<dbReference type="SUPFAM" id="SSF52518">
    <property type="entry name" value="Thiamin diphosphate-binding fold (THDP-binding)"/>
    <property type="match status" value="1"/>
</dbReference>
<dbReference type="InterPro" id="IPR022367">
    <property type="entry name" value="2-oxoacid/accept_OxRdtase_asu"/>
</dbReference>
<feature type="domain" description="Pyruvate/ketoisovalerate oxidoreductase catalytic" evidence="2">
    <location>
        <begin position="18"/>
        <end position="189"/>
    </location>
</feature>
<dbReference type="PANTHER" id="PTHR32154">
    <property type="entry name" value="PYRUVATE-FLAVODOXIN OXIDOREDUCTASE-RELATED"/>
    <property type="match status" value="1"/>
</dbReference>
<keyword evidence="1 5" id="KW-0560">Oxidoreductase</keyword>
<evidence type="ECO:0000256" key="1">
    <source>
        <dbReference type="ARBA" id="ARBA00023002"/>
    </source>
</evidence>
<dbReference type="FunFam" id="3.40.50.970:FF:000022">
    <property type="entry name" value="2-oxoglutarate ferredoxin oxidoreductase alpha subunit"/>
    <property type="match status" value="1"/>
</dbReference>
<dbReference type="EMBL" id="UOEO01000172">
    <property type="protein sequence ID" value="VAW21469.1"/>
    <property type="molecule type" value="Genomic_DNA"/>
</dbReference>
<evidence type="ECO:0000259" key="3">
    <source>
        <dbReference type="Pfam" id="PF01855"/>
    </source>
</evidence>
<dbReference type="EC" id="1.2.7.-" evidence="5"/>
<accession>A0A3B0UA98</accession>